<comment type="subcellular location">
    <subcellularLocation>
        <location evidence="1">Membrane</location>
        <topology evidence="1">Multi-pass membrane protein</topology>
    </subcellularLocation>
</comment>
<feature type="region of interest" description="Disordered" evidence="5">
    <location>
        <begin position="1"/>
        <end position="22"/>
    </location>
</feature>
<feature type="transmembrane region" description="Helical" evidence="6">
    <location>
        <begin position="176"/>
        <end position="196"/>
    </location>
</feature>
<protein>
    <recommendedName>
        <fullName evidence="9">Tetraspanin Tsp2</fullName>
    </recommendedName>
</protein>
<evidence type="ECO:0000256" key="2">
    <source>
        <dbReference type="ARBA" id="ARBA00022692"/>
    </source>
</evidence>
<sequence length="436" mass="46485">MGNASKKDRPTSPAPSTHSHTLNYLPSKFSHVMVSRRRNHEKGLPPAAVPGMPRGGGVAAFRADAARMPSEGDEDYDGVDVRRQSLFPPLSALANRKLRWTRFKSILFFANVILSIYSLTALIFVILTYLRTLSDARVILVANGTELALSALAASVMTLTAALGWPAILLNNRAMLAFYTLLLWVSFGLMVVPGYVTYKRRNLNLDGKINQQWSQTLGASGRLTVQDSLGCCGYFSPFVEATVSTSCYARSVLPGCKAAFFDFEQKTLARWYTIAFGLVPVHIGIIVAALLCSNHVTYRFGKGMMPKAYRLSREAMAAIVEKYAMELAEQYGPDTAAQLLAPHTGTNPPSGYSSSANLLSPHAGGGSGANSPYASGDASPAISSEDLATMPFERHAKGGSGGGFGFTGHGKNESGGAGGAGDRSHVKYDSIALGGE</sequence>
<evidence type="ECO:0000256" key="4">
    <source>
        <dbReference type="ARBA" id="ARBA00023136"/>
    </source>
</evidence>
<evidence type="ECO:0000313" key="8">
    <source>
        <dbReference type="Proteomes" id="UP000623467"/>
    </source>
</evidence>
<dbReference type="AlphaFoldDB" id="A0A8H6XHU9"/>
<feature type="region of interest" description="Disordered" evidence="5">
    <location>
        <begin position="338"/>
        <end position="436"/>
    </location>
</feature>
<gene>
    <name evidence="7" type="ORF">MSAN_02033800</name>
</gene>
<feature type="transmembrane region" description="Helical" evidence="6">
    <location>
        <begin position="147"/>
        <end position="169"/>
    </location>
</feature>
<feature type="transmembrane region" description="Helical" evidence="6">
    <location>
        <begin position="271"/>
        <end position="292"/>
    </location>
</feature>
<name>A0A8H6XHU9_9AGAR</name>
<dbReference type="EMBL" id="JACAZH010000026">
    <property type="protein sequence ID" value="KAF7341790.1"/>
    <property type="molecule type" value="Genomic_DNA"/>
</dbReference>
<evidence type="ECO:0000256" key="6">
    <source>
        <dbReference type="SAM" id="Phobius"/>
    </source>
</evidence>
<feature type="compositionally biased region" description="Gly residues" evidence="5">
    <location>
        <begin position="398"/>
        <end position="421"/>
    </location>
</feature>
<organism evidence="7 8">
    <name type="scientific">Mycena sanguinolenta</name>
    <dbReference type="NCBI Taxonomy" id="230812"/>
    <lineage>
        <taxon>Eukaryota</taxon>
        <taxon>Fungi</taxon>
        <taxon>Dikarya</taxon>
        <taxon>Basidiomycota</taxon>
        <taxon>Agaricomycotina</taxon>
        <taxon>Agaricomycetes</taxon>
        <taxon>Agaricomycetidae</taxon>
        <taxon>Agaricales</taxon>
        <taxon>Marasmiineae</taxon>
        <taxon>Mycenaceae</taxon>
        <taxon>Mycena</taxon>
    </lineage>
</organism>
<keyword evidence="8" id="KW-1185">Reference proteome</keyword>
<accession>A0A8H6XHU9</accession>
<evidence type="ECO:0000313" key="7">
    <source>
        <dbReference type="EMBL" id="KAF7341790.1"/>
    </source>
</evidence>
<dbReference type="Pfam" id="PF00335">
    <property type="entry name" value="Tetraspanin"/>
    <property type="match status" value="1"/>
</dbReference>
<evidence type="ECO:0000256" key="5">
    <source>
        <dbReference type="SAM" id="MobiDB-lite"/>
    </source>
</evidence>
<dbReference type="InterPro" id="IPR018499">
    <property type="entry name" value="Tetraspanin/Peripherin"/>
</dbReference>
<reference evidence="7" key="1">
    <citation type="submission" date="2020-05" db="EMBL/GenBank/DDBJ databases">
        <title>Mycena genomes resolve the evolution of fungal bioluminescence.</title>
        <authorList>
            <person name="Tsai I.J."/>
        </authorList>
    </citation>
    <scope>NUCLEOTIDE SEQUENCE</scope>
    <source>
        <strain evidence="7">160909Yilan</strain>
    </source>
</reference>
<dbReference type="Proteomes" id="UP000623467">
    <property type="component" value="Unassembled WGS sequence"/>
</dbReference>
<keyword evidence="3 6" id="KW-1133">Transmembrane helix</keyword>
<dbReference type="OrthoDB" id="2156690at2759"/>
<keyword evidence="2 6" id="KW-0812">Transmembrane</keyword>
<proteinExistence type="predicted"/>
<evidence type="ECO:0008006" key="9">
    <source>
        <dbReference type="Google" id="ProtNLM"/>
    </source>
</evidence>
<feature type="compositionally biased region" description="Basic and acidic residues" evidence="5">
    <location>
        <begin position="1"/>
        <end position="10"/>
    </location>
</feature>
<feature type="compositionally biased region" description="Polar residues" evidence="5">
    <location>
        <begin position="344"/>
        <end position="358"/>
    </location>
</feature>
<dbReference type="GO" id="GO:0016020">
    <property type="term" value="C:membrane"/>
    <property type="evidence" value="ECO:0007669"/>
    <property type="project" value="UniProtKB-SubCell"/>
</dbReference>
<evidence type="ECO:0000256" key="1">
    <source>
        <dbReference type="ARBA" id="ARBA00004141"/>
    </source>
</evidence>
<keyword evidence="4 6" id="KW-0472">Membrane</keyword>
<evidence type="ECO:0000256" key="3">
    <source>
        <dbReference type="ARBA" id="ARBA00022989"/>
    </source>
</evidence>
<comment type="caution">
    <text evidence="7">The sequence shown here is derived from an EMBL/GenBank/DDBJ whole genome shotgun (WGS) entry which is preliminary data.</text>
</comment>
<feature type="transmembrane region" description="Helical" evidence="6">
    <location>
        <begin position="106"/>
        <end position="127"/>
    </location>
</feature>